<accession>A0AA35Y618</accession>
<dbReference type="EMBL" id="OX465086">
    <property type="protein sequence ID" value="CAI9262082.1"/>
    <property type="molecule type" value="Genomic_DNA"/>
</dbReference>
<gene>
    <name evidence="1" type="ORF">LSALG_LOCUS2839</name>
</gene>
<proteinExistence type="predicted"/>
<keyword evidence="2" id="KW-1185">Reference proteome</keyword>
<dbReference type="Proteomes" id="UP001177003">
    <property type="component" value="Chromosome 0"/>
</dbReference>
<reference evidence="1" key="1">
    <citation type="submission" date="2023-04" db="EMBL/GenBank/DDBJ databases">
        <authorList>
            <person name="Vijverberg K."/>
            <person name="Xiong W."/>
            <person name="Schranz E."/>
        </authorList>
    </citation>
    <scope>NUCLEOTIDE SEQUENCE</scope>
</reference>
<dbReference type="AlphaFoldDB" id="A0AA35Y618"/>
<evidence type="ECO:0000313" key="2">
    <source>
        <dbReference type="Proteomes" id="UP001177003"/>
    </source>
</evidence>
<name>A0AA35Y618_LACSI</name>
<evidence type="ECO:0000313" key="1">
    <source>
        <dbReference type="EMBL" id="CAI9262082.1"/>
    </source>
</evidence>
<organism evidence="1 2">
    <name type="scientific">Lactuca saligna</name>
    <name type="common">Willowleaf lettuce</name>
    <dbReference type="NCBI Taxonomy" id="75948"/>
    <lineage>
        <taxon>Eukaryota</taxon>
        <taxon>Viridiplantae</taxon>
        <taxon>Streptophyta</taxon>
        <taxon>Embryophyta</taxon>
        <taxon>Tracheophyta</taxon>
        <taxon>Spermatophyta</taxon>
        <taxon>Magnoliopsida</taxon>
        <taxon>eudicotyledons</taxon>
        <taxon>Gunneridae</taxon>
        <taxon>Pentapetalae</taxon>
        <taxon>asterids</taxon>
        <taxon>campanulids</taxon>
        <taxon>Asterales</taxon>
        <taxon>Asteraceae</taxon>
        <taxon>Cichorioideae</taxon>
        <taxon>Cichorieae</taxon>
        <taxon>Lactucinae</taxon>
        <taxon>Lactuca</taxon>
    </lineage>
</organism>
<protein>
    <submittedName>
        <fullName evidence="1">Uncharacterized protein</fullName>
    </submittedName>
</protein>
<sequence>MILEDEGRAICRYNVNEVLPNVEGVAIGTQEYMANRKELHDHDIHHALLVNLVEHVYRAHIQSQTEYQHNICLTNQMKIQICSSRTWERIQLTMTRTTIMSDIFYFSNSDIM</sequence>